<dbReference type="Gene3D" id="1.20.1050.40">
    <property type="entry name" value="Endopeptidase. Chain P, domain 1"/>
    <property type="match status" value="1"/>
</dbReference>
<keyword evidence="7 9" id="KW-0862">Zinc</keyword>
<dbReference type="FunCoup" id="A0A2I4CK83">
    <property type="interactions" value="535"/>
</dbReference>
<keyword evidence="3" id="KW-0963">Cytoplasm</keyword>
<dbReference type="OrthoDB" id="534666at2759"/>
<dbReference type="InterPro" id="IPR024077">
    <property type="entry name" value="Neurolysin/TOP_dom2"/>
</dbReference>
<evidence type="ECO:0000256" key="5">
    <source>
        <dbReference type="ARBA" id="ARBA00022723"/>
    </source>
</evidence>
<dbReference type="GO" id="GO:0006508">
    <property type="term" value="P:proteolysis"/>
    <property type="evidence" value="ECO:0007669"/>
    <property type="project" value="UniProtKB-KW"/>
</dbReference>
<dbReference type="PANTHER" id="PTHR11804">
    <property type="entry name" value="PROTEASE M3 THIMET OLIGOPEPTIDASE-RELATED"/>
    <property type="match status" value="1"/>
</dbReference>
<name>A0A2I4CK83_AUSLI</name>
<comment type="subcellular location">
    <subcellularLocation>
        <location evidence="1">Cytoplasm</location>
    </subcellularLocation>
</comment>
<dbReference type="AlphaFoldDB" id="A0A2I4CK83"/>
<comment type="similarity">
    <text evidence="2 9">Belongs to the peptidase M3 family.</text>
</comment>
<dbReference type="KEGG" id="alim:106529484"/>
<dbReference type="FunFam" id="3.40.390.10:FF:000006">
    <property type="entry name" value="Thimet oligopeptidase 1"/>
    <property type="match status" value="1"/>
</dbReference>
<gene>
    <name evidence="12" type="primary">nln</name>
</gene>
<evidence type="ECO:0000256" key="1">
    <source>
        <dbReference type="ARBA" id="ARBA00004496"/>
    </source>
</evidence>
<keyword evidence="8 9" id="KW-0482">Metalloprotease</keyword>
<dbReference type="FunFam" id="1.20.1050.40:FF:000001">
    <property type="entry name" value="Thimet oligopeptidase 1"/>
    <property type="match status" value="1"/>
</dbReference>
<dbReference type="CTD" id="57486"/>
<keyword evidence="5 9" id="KW-0479">Metal-binding</keyword>
<evidence type="ECO:0000256" key="6">
    <source>
        <dbReference type="ARBA" id="ARBA00022801"/>
    </source>
</evidence>
<organism evidence="11 12">
    <name type="scientific">Austrofundulus limnaeus</name>
    <name type="common">Annual killifish</name>
    <dbReference type="NCBI Taxonomy" id="52670"/>
    <lineage>
        <taxon>Eukaryota</taxon>
        <taxon>Metazoa</taxon>
        <taxon>Chordata</taxon>
        <taxon>Craniata</taxon>
        <taxon>Vertebrata</taxon>
        <taxon>Euteleostomi</taxon>
        <taxon>Actinopterygii</taxon>
        <taxon>Neopterygii</taxon>
        <taxon>Teleostei</taxon>
        <taxon>Neoteleostei</taxon>
        <taxon>Acanthomorphata</taxon>
        <taxon>Ovalentaria</taxon>
        <taxon>Atherinomorphae</taxon>
        <taxon>Cyprinodontiformes</taxon>
        <taxon>Rivulidae</taxon>
        <taxon>Austrofundulus</taxon>
    </lineage>
</organism>
<dbReference type="SUPFAM" id="SSF55486">
    <property type="entry name" value="Metalloproteases ('zincins'), catalytic domain"/>
    <property type="match status" value="1"/>
</dbReference>
<dbReference type="GO" id="GO:0006518">
    <property type="term" value="P:peptide metabolic process"/>
    <property type="evidence" value="ECO:0007669"/>
    <property type="project" value="TreeGrafter"/>
</dbReference>
<evidence type="ECO:0000256" key="8">
    <source>
        <dbReference type="ARBA" id="ARBA00023049"/>
    </source>
</evidence>
<dbReference type="InParanoid" id="A0A2I4CK83"/>
<dbReference type="GO" id="GO:0005758">
    <property type="term" value="C:mitochondrial intermembrane space"/>
    <property type="evidence" value="ECO:0007669"/>
    <property type="project" value="TreeGrafter"/>
</dbReference>
<dbReference type="InterPro" id="IPR045090">
    <property type="entry name" value="Pept_M3A_M3B"/>
</dbReference>
<dbReference type="InterPro" id="IPR024079">
    <property type="entry name" value="MetalloPept_cat_dom_sf"/>
</dbReference>
<dbReference type="InterPro" id="IPR001567">
    <property type="entry name" value="Pept_M3A_M3B_dom"/>
</dbReference>
<dbReference type="FunFam" id="1.10.1370.10:FF:000014">
    <property type="entry name" value="Thimet oligopeptidase 1"/>
    <property type="match status" value="1"/>
</dbReference>
<dbReference type="STRING" id="52670.A0A2I4CK83"/>
<dbReference type="GO" id="GO:0046872">
    <property type="term" value="F:metal ion binding"/>
    <property type="evidence" value="ECO:0007669"/>
    <property type="project" value="UniProtKB-UniRule"/>
</dbReference>
<evidence type="ECO:0000313" key="12">
    <source>
        <dbReference type="RefSeq" id="XP_013880390.1"/>
    </source>
</evidence>
<keyword evidence="6 9" id="KW-0378">Hydrolase</keyword>
<evidence type="ECO:0000313" key="11">
    <source>
        <dbReference type="Proteomes" id="UP000192220"/>
    </source>
</evidence>
<dbReference type="PANTHER" id="PTHR11804:SF55">
    <property type="entry name" value="NEUROLYSIN (METALLOPEPTIDASE M3 FAMILY)"/>
    <property type="match status" value="1"/>
</dbReference>
<accession>A0A2I4CK83</accession>
<evidence type="ECO:0000259" key="10">
    <source>
        <dbReference type="Pfam" id="PF01432"/>
    </source>
</evidence>
<evidence type="ECO:0000256" key="4">
    <source>
        <dbReference type="ARBA" id="ARBA00022670"/>
    </source>
</evidence>
<dbReference type="RefSeq" id="XP_013880390.1">
    <property type="nucleotide sequence ID" value="XM_014024936.1"/>
</dbReference>
<protein>
    <submittedName>
        <fullName evidence="12">Neurolysin, mitochondrial</fullName>
    </submittedName>
</protein>
<dbReference type="Gene3D" id="3.40.390.10">
    <property type="entry name" value="Collagenase (Catalytic Domain)"/>
    <property type="match status" value="1"/>
</dbReference>
<dbReference type="Gene3D" id="1.10.1370.10">
    <property type="entry name" value="Neurolysin, domain 3"/>
    <property type="match status" value="1"/>
</dbReference>
<evidence type="ECO:0000256" key="2">
    <source>
        <dbReference type="ARBA" id="ARBA00006040"/>
    </source>
</evidence>
<reference evidence="12" key="1">
    <citation type="submission" date="2025-08" db="UniProtKB">
        <authorList>
            <consortium name="RefSeq"/>
        </authorList>
    </citation>
    <scope>IDENTIFICATION</scope>
</reference>
<keyword evidence="11" id="KW-1185">Reference proteome</keyword>
<proteinExistence type="inferred from homology"/>
<keyword evidence="4 9" id="KW-0645">Protease</keyword>
<dbReference type="Pfam" id="PF01432">
    <property type="entry name" value="Peptidase_M3"/>
    <property type="match status" value="1"/>
</dbReference>
<dbReference type="Proteomes" id="UP000192220">
    <property type="component" value="Unplaced"/>
</dbReference>
<evidence type="ECO:0000256" key="7">
    <source>
        <dbReference type="ARBA" id="ARBA00022833"/>
    </source>
</evidence>
<dbReference type="InterPro" id="IPR024080">
    <property type="entry name" value="Neurolysin/TOP_N"/>
</dbReference>
<sequence length="702" mass="80566">MCAFRVVRCCRTFCRFSNYHLKMTIPSRSVRSYTSSSGNLLRWDLSSDEIRTMTDVLITRIKKVYDAVGSLNTESVSAENTLKALAEAKLDYASSRHVLDFPQHVCSDKKVRSASTAADKKLSEFDVELSMREDVFKRITALQENLQDNLSAEEKRFLDRLVRLGQRKGLHLSKDIQEEVKRSSKLISELSIEFNKNLNEDNTFLVFSEQELGGLADSYLNSLERTADGKYKVTLEYPHYYPLMKRCHNPETRRKVETAFHSRCKEVNTAILEQLIQLRSKVADLLGYSSHANYMLEINMAKTASNVSEFIDAFYERLKPIGVKERKYILALKKRECLMKGYPYDGQINAWDLPYYMNQVEQCRFAVNKDKLVEYFPLEVVREGLFGIYQELLGLTFTEVEDAQVWHEDVKLYSAHDTETREEIGQFYLDLHPREGKYGHAACFGLLPGCKGPDGKRRLPVAAMVANFTKPREGWPSLLQHHEVETFFHEFGHVMHELCSKTTFSEFSGTLVETDFVEVPSQMLENWVWEKEPLRRMSRHYKDGTPIPENLLDKLIASRVANTGLMNLRQVVLSKVDQSLHSSPCADTAEVFAKLYHDILGVPATSGTNMTASFSHLAGGYDGLYYSYLWSEVYSMDIFFSRFKKEGIMNPKVGKEYRRVILEPGGSVDGMEMLKSFLGREPCQDAFFQCKGLMRTQDTETS</sequence>
<evidence type="ECO:0000256" key="9">
    <source>
        <dbReference type="RuleBase" id="RU003435"/>
    </source>
</evidence>
<dbReference type="CDD" id="cd06455">
    <property type="entry name" value="M3A_TOP"/>
    <property type="match status" value="1"/>
</dbReference>
<dbReference type="GO" id="GO:0004222">
    <property type="term" value="F:metalloendopeptidase activity"/>
    <property type="evidence" value="ECO:0007669"/>
    <property type="project" value="InterPro"/>
</dbReference>
<comment type="cofactor">
    <cofactor evidence="9">
        <name>Zn(2+)</name>
        <dbReference type="ChEBI" id="CHEBI:29105"/>
    </cofactor>
    <text evidence="9">Binds 1 zinc ion.</text>
</comment>
<evidence type="ECO:0000256" key="3">
    <source>
        <dbReference type="ARBA" id="ARBA00022490"/>
    </source>
</evidence>
<feature type="domain" description="Peptidase M3A/M3B catalytic" evidence="10">
    <location>
        <begin position="243"/>
        <end position="689"/>
    </location>
</feature>